<comment type="similarity">
    <text evidence="10">Belongs to the TRAFAC class translation factor GTPase superfamily. Bms1-like GTPase family. BMS1 subfamily.</text>
</comment>
<feature type="region of interest" description="Disordered" evidence="11">
    <location>
        <begin position="1154"/>
        <end position="1208"/>
    </location>
</feature>
<keyword evidence="8" id="KW-0539">Nucleus</keyword>
<dbReference type="InterPro" id="IPR037875">
    <property type="entry name" value="Bms1_N"/>
</dbReference>
<evidence type="ECO:0000256" key="11">
    <source>
        <dbReference type="SAM" id="MobiDB-lite"/>
    </source>
</evidence>
<dbReference type="GO" id="GO:0034511">
    <property type="term" value="F:U3 snoRNA binding"/>
    <property type="evidence" value="ECO:0007669"/>
    <property type="project" value="TreeGrafter"/>
</dbReference>
<comment type="caution">
    <text evidence="13">The sequence shown here is derived from an EMBL/GenBank/DDBJ whole genome shotgun (WGS) entry which is preliminary data.</text>
</comment>
<sequence length="1208" mass="137999">MDASKDNKKVHRTSKAGAKANKRKAAKLKKANQQEQLKGKNPKAFVFSSAQAALKGARRKLDLEQKRINLPVIDRSGTAIETPPYVVAVVGPPKCGKTTLIRSLVKNYTRYSISDVKGPITIVAGKKRRLTFIECNNDLNSMIDTAKVADLVLLLIDASFGFEMETFEFLNVLKTHGFPKVIGILTHLDGFKNNKKLKKTKKKFKDRFWTEIYQGAKLFYLSGLIHGKYPKVEIHNLARFISVANFIPLSWRNTHPYVHIDRFEDTTNPEIIRMDPKADRNICLYGYVRGTYLKPHMKVHIPGSGDYVMKSVTSLPDPCPLPDERKKTLNAKERLLYAPMGDIGNIQYDKDAVYINIPESKLNFSKEHEEGEGEGEEMVKTLQNTKYSLNEKMENSELQLFSHRPSIKLSNNNTYTAIDEISDSEYYDDDDQDQAAADNKKIEIKQEADGRLRRKVKFVDLKKNPTEMGSDDENGENDGLGENDDSDDSDDDDEDDDQEGDDDEIQQGDEELAFDDDDSDIEDQLSDEEYYDPDNKSGNLEDASDEDDDEEEEEEDDDDEEDNQDEENGESSKWKEKLALNVLKNKKSSNNFVNLTSLIYGDKLTGSSVKKENKKQADDDSDEELFKVKKGGFGSLKLQKDLDNEDQANALDTSKFIHNIKETHDFNSQDIKEFLLSKFVDKNELETTGLVGRDDHDGEDQVLFGDFEDLETGKKVNNSKTLSDDDDEDEDDEDEDDDQKEDGEKSTNPDNQYDKERQRNLSKKEKKIEKINAKYAEGEKDFEGDLNDAAKRQRQINEKEFESDDGFFRTKYQGFPIGVYVRIEFEKIPCEFSNYFDPRYPVIVGGLLSNEENLGMVNVNIKKHRWHKKILKSNDPLIISLGWRRFQTMMLYSTKDINGRNRMLKYTPEHMHCHASFYGPLTPPGTHFIGFINANNTQSSFRVSATGTVLDLDSSINVVKKLKLIGRPDKIMKKTSFVNGMFNSRLEVAKFVGATIRTVSGIRGQIKKPLSHPEGSFRATFEDKLIPSDIIFLRTWFTVTPTKYYNPVTSLLQTNKTQWQGMKTVGQLRFEKGLRAPIKQDSSYVGDIARSEKVVKPLHIPASLQSQLPFAAKPKTQVIKNRADALLSSRAIIMEPHEKEVSDLMTRLNAIKQKKVEKDAERREKKSQQYQEKQKAAEQEKQRRLRDQKKRKSKLEGLGKLKKKQKMG</sequence>
<evidence type="ECO:0000256" key="5">
    <source>
        <dbReference type="ARBA" id="ARBA00022801"/>
    </source>
</evidence>
<dbReference type="OrthoDB" id="10260897at2759"/>
<evidence type="ECO:0000256" key="6">
    <source>
        <dbReference type="ARBA" id="ARBA00022840"/>
    </source>
</evidence>
<dbReference type="FunFam" id="3.40.50.300:FF:000105">
    <property type="entry name" value="BMS1 ribosome biogenesis factor"/>
    <property type="match status" value="1"/>
</dbReference>
<dbReference type="EMBL" id="AJWJ01000352">
    <property type="protein sequence ID" value="KAF2071663.1"/>
    <property type="molecule type" value="Genomic_DNA"/>
</dbReference>
<evidence type="ECO:0000256" key="1">
    <source>
        <dbReference type="ARBA" id="ARBA00004604"/>
    </source>
</evidence>
<dbReference type="InterPro" id="IPR012948">
    <property type="entry name" value="AARP2CN"/>
</dbReference>
<organism evidence="13 14">
    <name type="scientific">Polysphondylium violaceum</name>
    <dbReference type="NCBI Taxonomy" id="133409"/>
    <lineage>
        <taxon>Eukaryota</taxon>
        <taxon>Amoebozoa</taxon>
        <taxon>Evosea</taxon>
        <taxon>Eumycetozoa</taxon>
        <taxon>Dictyostelia</taxon>
        <taxon>Dictyosteliales</taxon>
        <taxon>Dictyosteliaceae</taxon>
        <taxon>Polysphondylium</taxon>
    </lineage>
</organism>
<evidence type="ECO:0000256" key="3">
    <source>
        <dbReference type="ARBA" id="ARBA00022553"/>
    </source>
</evidence>
<evidence type="ECO:0000313" key="13">
    <source>
        <dbReference type="EMBL" id="KAF2071663.1"/>
    </source>
</evidence>
<reference evidence="13" key="1">
    <citation type="submission" date="2020-01" db="EMBL/GenBank/DDBJ databases">
        <title>Development of genomics and gene disruption for Polysphondylium violaceum indicates a role for the polyketide synthase stlB in stalk morphogenesis.</title>
        <authorList>
            <person name="Narita B."/>
            <person name="Kawabe Y."/>
            <person name="Kin K."/>
            <person name="Saito T."/>
            <person name="Gibbs R."/>
            <person name="Kuspa A."/>
            <person name="Muzny D."/>
            <person name="Queller D."/>
            <person name="Richards S."/>
            <person name="Strassman J."/>
            <person name="Sucgang R."/>
            <person name="Worley K."/>
            <person name="Schaap P."/>
        </authorList>
    </citation>
    <scope>NUCLEOTIDE SEQUENCE</scope>
    <source>
        <strain evidence="13">QSvi11</strain>
    </source>
</reference>
<evidence type="ECO:0000256" key="4">
    <source>
        <dbReference type="ARBA" id="ARBA00022741"/>
    </source>
</evidence>
<dbReference type="PANTHER" id="PTHR12858">
    <property type="entry name" value="RIBOSOME BIOGENESIS PROTEIN"/>
    <property type="match status" value="1"/>
</dbReference>
<keyword evidence="14" id="KW-1185">Reference proteome</keyword>
<dbReference type="PANTHER" id="PTHR12858:SF2">
    <property type="entry name" value="RIBOSOME BIOGENESIS PROTEIN BMS1 HOMOLOG"/>
    <property type="match status" value="1"/>
</dbReference>
<dbReference type="InterPro" id="IPR007034">
    <property type="entry name" value="BMS1_TSR1_C"/>
</dbReference>
<keyword evidence="4" id="KW-0547">Nucleotide-binding</keyword>
<feature type="compositionally biased region" description="Basic and acidic residues" evidence="11">
    <location>
        <begin position="742"/>
        <end position="762"/>
    </location>
</feature>
<dbReference type="GO" id="GO:0003924">
    <property type="term" value="F:GTPase activity"/>
    <property type="evidence" value="ECO:0007669"/>
    <property type="project" value="TreeGrafter"/>
</dbReference>
<feature type="region of interest" description="Disordered" evidence="11">
    <location>
        <begin position="686"/>
        <end position="762"/>
    </location>
</feature>
<evidence type="ECO:0000256" key="2">
    <source>
        <dbReference type="ARBA" id="ARBA00022517"/>
    </source>
</evidence>
<evidence type="ECO:0000259" key="12">
    <source>
        <dbReference type="PROSITE" id="PS51714"/>
    </source>
</evidence>
<dbReference type="Gene3D" id="3.40.50.300">
    <property type="entry name" value="P-loop containing nucleotide triphosphate hydrolases"/>
    <property type="match status" value="1"/>
</dbReference>
<dbReference type="SMART" id="SM01362">
    <property type="entry name" value="DUF663"/>
    <property type="match status" value="1"/>
</dbReference>
<dbReference type="PROSITE" id="PS51714">
    <property type="entry name" value="G_BMS1"/>
    <property type="match status" value="1"/>
</dbReference>
<feature type="region of interest" description="Disordered" evidence="11">
    <location>
        <begin position="1"/>
        <end position="40"/>
    </location>
</feature>
<evidence type="ECO:0000313" key="14">
    <source>
        <dbReference type="Proteomes" id="UP000695562"/>
    </source>
</evidence>
<dbReference type="Pfam" id="PF22298">
    <property type="entry name" value="Tsr1_G-like"/>
    <property type="match status" value="1"/>
</dbReference>
<evidence type="ECO:0000256" key="9">
    <source>
        <dbReference type="ARBA" id="ARBA00049117"/>
    </source>
</evidence>
<evidence type="ECO:0000256" key="8">
    <source>
        <dbReference type="ARBA" id="ARBA00023242"/>
    </source>
</evidence>
<dbReference type="InterPro" id="IPR039761">
    <property type="entry name" value="Bms1/Tsr1"/>
</dbReference>
<keyword evidence="5" id="KW-0378">Hydrolase</keyword>
<dbReference type="Pfam" id="PF04950">
    <property type="entry name" value="RIBIOP_C"/>
    <property type="match status" value="1"/>
</dbReference>
<protein>
    <recommendedName>
        <fullName evidence="12">Bms1-type G domain-containing protein</fullName>
    </recommendedName>
</protein>
<name>A0A8J4PQA1_9MYCE</name>
<dbReference type="GO" id="GO:0000462">
    <property type="term" value="P:maturation of SSU-rRNA from tricistronic rRNA transcript (SSU-rRNA, 5.8S rRNA, LSU-rRNA)"/>
    <property type="evidence" value="ECO:0007669"/>
    <property type="project" value="TreeGrafter"/>
</dbReference>
<dbReference type="GO" id="GO:0005525">
    <property type="term" value="F:GTP binding"/>
    <property type="evidence" value="ECO:0007669"/>
    <property type="project" value="UniProtKB-KW"/>
</dbReference>
<dbReference type="GO" id="GO:0030686">
    <property type="term" value="C:90S preribosome"/>
    <property type="evidence" value="ECO:0007669"/>
    <property type="project" value="TreeGrafter"/>
</dbReference>
<keyword evidence="6" id="KW-0067">ATP-binding</keyword>
<gene>
    <name evidence="13" type="ORF">CYY_007017</name>
</gene>
<proteinExistence type="inferred from homology"/>
<keyword evidence="3" id="KW-0597">Phosphoprotein</keyword>
<evidence type="ECO:0000256" key="7">
    <source>
        <dbReference type="ARBA" id="ARBA00023134"/>
    </source>
</evidence>
<feature type="compositionally biased region" description="Basic and acidic residues" evidence="11">
    <location>
        <begin position="1154"/>
        <end position="1182"/>
    </location>
</feature>
<evidence type="ECO:0000256" key="10">
    <source>
        <dbReference type="ARBA" id="ARBA00061391"/>
    </source>
</evidence>
<dbReference type="Pfam" id="PF08142">
    <property type="entry name" value="AARP2CN"/>
    <property type="match status" value="1"/>
</dbReference>
<feature type="domain" description="Bms1-type G" evidence="12">
    <location>
        <begin position="83"/>
        <end position="247"/>
    </location>
</feature>
<dbReference type="AlphaFoldDB" id="A0A8J4PQA1"/>
<dbReference type="GO" id="GO:0005524">
    <property type="term" value="F:ATP binding"/>
    <property type="evidence" value="ECO:0007669"/>
    <property type="project" value="UniProtKB-KW"/>
</dbReference>
<dbReference type="InterPro" id="IPR030387">
    <property type="entry name" value="G_Bms1/Tsr1_dom"/>
</dbReference>
<feature type="compositionally biased region" description="Acidic residues" evidence="11">
    <location>
        <begin position="469"/>
        <end position="532"/>
    </location>
</feature>
<dbReference type="Proteomes" id="UP000695562">
    <property type="component" value="Unassembled WGS sequence"/>
</dbReference>
<feature type="compositionally biased region" description="Basic residues" evidence="11">
    <location>
        <begin position="1183"/>
        <end position="1193"/>
    </location>
</feature>
<feature type="region of interest" description="Disordered" evidence="11">
    <location>
        <begin position="460"/>
        <end position="576"/>
    </location>
</feature>
<dbReference type="SUPFAM" id="SSF52540">
    <property type="entry name" value="P-loop containing nucleoside triphosphate hydrolases"/>
    <property type="match status" value="1"/>
</dbReference>
<comment type="catalytic activity">
    <reaction evidence="9">
        <text>GTP + H2O = GDP + phosphate + H(+)</text>
        <dbReference type="Rhea" id="RHEA:19669"/>
        <dbReference type="ChEBI" id="CHEBI:15377"/>
        <dbReference type="ChEBI" id="CHEBI:15378"/>
        <dbReference type="ChEBI" id="CHEBI:37565"/>
        <dbReference type="ChEBI" id="CHEBI:43474"/>
        <dbReference type="ChEBI" id="CHEBI:58189"/>
    </reaction>
    <physiologicalReaction direction="left-to-right" evidence="9">
        <dbReference type="Rhea" id="RHEA:19670"/>
    </physiologicalReaction>
</comment>
<feature type="compositionally biased region" description="Acidic residues" evidence="11">
    <location>
        <begin position="542"/>
        <end position="569"/>
    </location>
</feature>
<comment type="subcellular location">
    <subcellularLocation>
        <location evidence="1">Nucleus</location>
        <location evidence="1">Nucleolus</location>
    </subcellularLocation>
</comment>
<dbReference type="InterPro" id="IPR027417">
    <property type="entry name" value="P-loop_NTPase"/>
</dbReference>
<dbReference type="CDD" id="cd01882">
    <property type="entry name" value="BMS1"/>
    <property type="match status" value="1"/>
</dbReference>
<feature type="compositionally biased region" description="Basic residues" evidence="11">
    <location>
        <begin position="8"/>
        <end position="30"/>
    </location>
</feature>
<dbReference type="GO" id="GO:0005654">
    <property type="term" value="C:nucleoplasm"/>
    <property type="evidence" value="ECO:0007669"/>
    <property type="project" value="UniProtKB-ARBA"/>
</dbReference>
<dbReference type="SMART" id="SM00785">
    <property type="entry name" value="AARP2CN"/>
    <property type="match status" value="1"/>
</dbReference>
<dbReference type="GO" id="GO:0000479">
    <property type="term" value="P:endonucleolytic cleavage of tricistronic rRNA transcript (SSU-rRNA, 5.8S rRNA, LSU-rRNA)"/>
    <property type="evidence" value="ECO:0007669"/>
    <property type="project" value="TreeGrafter"/>
</dbReference>
<dbReference type="GO" id="GO:0032040">
    <property type="term" value="C:small-subunit processome"/>
    <property type="evidence" value="ECO:0007669"/>
    <property type="project" value="UniProtKB-ARBA"/>
</dbReference>
<keyword evidence="7" id="KW-0342">GTP-binding</keyword>
<accession>A0A8J4PQA1</accession>
<keyword evidence="2" id="KW-0690">Ribosome biogenesis</keyword>
<feature type="compositionally biased region" description="Acidic residues" evidence="11">
    <location>
        <begin position="724"/>
        <end position="741"/>
    </location>
</feature>